<dbReference type="Proteomes" id="UP001221898">
    <property type="component" value="Unassembled WGS sequence"/>
</dbReference>
<gene>
    <name evidence="2" type="ORF">AAFF_G00002160</name>
</gene>
<evidence type="ECO:0000313" key="3">
    <source>
        <dbReference type="Proteomes" id="UP001221898"/>
    </source>
</evidence>
<feature type="region of interest" description="Disordered" evidence="1">
    <location>
        <begin position="74"/>
        <end position="95"/>
    </location>
</feature>
<comment type="caution">
    <text evidence="2">The sequence shown here is derived from an EMBL/GenBank/DDBJ whole genome shotgun (WGS) entry which is preliminary data.</text>
</comment>
<dbReference type="AlphaFoldDB" id="A0AAD7TDN5"/>
<organism evidence="2 3">
    <name type="scientific">Aldrovandia affinis</name>
    <dbReference type="NCBI Taxonomy" id="143900"/>
    <lineage>
        <taxon>Eukaryota</taxon>
        <taxon>Metazoa</taxon>
        <taxon>Chordata</taxon>
        <taxon>Craniata</taxon>
        <taxon>Vertebrata</taxon>
        <taxon>Euteleostomi</taxon>
        <taxon>Actinopterygii</taxon>
        <taxon>Neopterygii</taxon>
        <taxon>Teleostei</taxon>
        <taxon>Notacanthiformes</taxon>
        <taxon>Halosauridae</taxon>
        <taxon>Aldrovandia</taxon>
    </lineage>
</organism>
<accession>A0AAD7TDN5</accession>
<proteinExistence type="predicted"/>
<dbReference type="EMBL" id="JAINUG010000001">
    <property type="protein sequence ID" value="KAJ8418717.1"/>
    <property type="molecule type" value="Genomic_DNA"/>
</dbReference>
<feature type="compositionally biased region" description="Basic and acidic residues" evidence="1">
    <location>
        <begin position="74"/>
        <end position="86"/>
    </location>
</feature>
<reference evidence="2" key="1">
    <citation type="journal article" date="2023" name="Science">
        <title>Genome structures resolve the early diversification of teleost fishes.</title>
        <authorList>
            <person name="Parey E."/>
            <person name="Louis A."/>
            <person name="Montfort J."/>
            <person name="Bouchez O."/>
            <person name="Roques C."/>
            <person name="Iampietro C."/>
            <person name="Lluch J."/>
            <person name="Castinel A."/>
            <person name="Donnadieu C."/>
            <person name="Desvignes T."/>
            <person name="Floi Bucao C."/>
            <person name="Jouanno E."/>
            <person name="Wen M."/>
            <person name="Mejri S."/>
            <person name="Dirks R."/>
            <person name="Jansen H."/>
            <person name="Henkel C."/>
            <person name="Chen W.J."/>
            <person name="Zahm M."/>
            <person name="Cabau C."/>
            <person name="Klopp C."/>
            <person name="Thompson A.W."/>
            <person name="Robinson-Rechavi M."/>
            <person name="Braasch I."/>
            <person name="Lecointre G."/>
            <person name="Bobe J."/>
            <person name="Postlethwait J.H."/>
            <person name="Berthelot C."/>
            <person name="Roest Crollius H."/>
            <person name="Guiguen Y."/>
        </authorList>
    </citation>
    <scope>NUCLEOTIDE SEQUENCE</scope>
    <source>
        <strain evidence="2">NC1722</strain>
    </source>
</reference>
<evidence type="ECO:0000313" key="2">
    <source>
        <dbReference type="EMBL" id="KAJ8418717.1"/>
    </source>
</evidence>
<protein>
    <submittedName>
        <fullName evidence="2">Uncharacterized protein</fullName>
    </submittedName>
</protein>
<sequence length="95" mass="10617">MVGLLDSLYQIGEENLLDSTLYLYGCQDPPVSGEGMECRKKYALIQGSNSKEMVEDKLCVFSLSVENNKKRILEETKKATNRKKESPQPSADITA</sequence>
<keyword evidence="3" id="KW-1185">Reference proteome</keyword>
<name>A0AAD7TDN5_9TELE</name>
<evidence type="ECO:0000256" key="1">
    <source>
        <dbReference type="SAM" id="MobiDB-lite"/>
    </source>
</evidence>